<dbReference type="Proteomes" id="UP000634136">
    <property type="component" value="Unassembled WGS sequence"/>
</dbReference>
<gene>
    <name evidence="2" type="ORF">G2W53_000833</name>
</gene>
<proteinExistence type="predicted"/>
<organism evidence="2 3">
    <name type="scientific">Senna tora</name>
    <dbReference type="NCBI Taxonomy" id="362788"/>
    <lineage>
        <taxon>Eukaryota</taxon>
        <taxon>Viridiplantae</taxon>
        <taxon>Streptophyta</taxon>
        <taxon>Embryophyta</taxon>
        <taxon>Tracheophyta</taxon>
        <taxon>Spermatophyta</taxon>
        <taxon>Magnoliopsida</taxon>
        <taxon>eudicotyledons</taxon>
        <taxon>Gunneridae</taxon>
        <taxon>Pentapetalae</taxon>
        <taxon>rosids</taxon>
        <taxon>fabids</taxon>
        <taxon>Fabales</taxon>
        <taxon>Fabaceae</taxon>
        <taxon>Caesalpinioideae</taxon>
        <taxon>Cassia clade</taxon>
        <taxon>Senna</taxon>
    </lineage>
</organism>
<feature type="region of interest" description="Disordered" evidence="1">
    <location>
        <begin position="1"/>
        <end position="40"/>
    </location>
</feature>
<sequence>MAMVSATVARGLSNGHDRETQEYLSTESVPSTNENRRPIYRPRCGTDWELKIPTVPRDRGIKVKMLRPLDYRGRATALVGHLY</sequence>
<dbReference type="AlphaFoldDB" id="A0A834XIL6"/>
<name>A0A834XIL6_9FABA</name>
<feature type="compositionally biased region" description="Polar residues" evidence="1">
    <location>
        <begin position="22"/>
        <end position="33"/>
    </location>
</feature>
<evidence type="ECO:0000313" key="3">
    <source>
        <dbReference type="Proteomes" id="UP000634136"/>
    </source>
</evidence>
<evidence type="ECO:0000313" key="2">
    <source>
        <dbReference type="EMBL" id="KAF7843928.1"/>
    </source>
</evidence>
<keyword evidence="3" id="KW-1185">Reference proteome</keyword>
<protein>
    <submittedName>
        <fullName evidence="2">Uncharacterized protein</fullName>
    </submittedName>
</protein>
<reference evidence="2" key="1">
    <citation type="submission" date="2020-09" db="EMBL/GenBank/DDBJ databases">
        <title>Genome-Enabled Discovery of Anthraquinone Biosynthesis in Senna tora.</title>
        <authorList>
            <person name="Kang S.-H."/>
            <person name="Pandey R.P."/>
            <person name="Lee C.-M."/>
            <person name="Sim J.-S."/>
            <person name="Jeong J.-T."/>
            <person name="Choi B.-S."/>
            <person name="Jung M."/>
            <person name="Ginzburg D."/>
            <person name="Zhao K."/>
            <person name="Won S.Y."/>
            <person name="Oh T.-J."/>
            <person name="Yu Y."/>
            <person name="Kim N.-H."/>
            <person name="Lee O.R."/>
            <person name="Lee T.-H."/>
            <person name="Bashyal P."/>
            <person name="Kim T.-S."/>
            <person name="Lee W.-H."/>
            <person name="Kawkins C."/>
            <person name="Kim C.-K."/>
            <person name="Kim J.S."/>
            <person name="Ahn B.O."/>
            <person name="Rhee S.Y."/>
            <person name="Sohng J.K."/>
        </authorList>
    </citation>
    <scope>NUCLEOTIDE SEQUENCE</scope>
    <source>
        <tissue evidence="2">Leaf</tissue>
    </source>
</reference>
<evidence type="ECO:0000256" key="1">
    <source>
        <dbReference type="SAM" id="MobiDB-lite"/>
    </source>
</evidence>
<dbReference type="EMBL" id="JAAIUW010000001">
    <property type="protein sequence ID" value="KAF7843928.1"/>
    <property type="molecule type" value="Genomic_DNA"/>
</dbReference>
<accession>A0A834XIL6</accession>
<comment type="caution">
    <text evidence="2">The sequence shown here is derived from an EMBL/GenBank/DDBJ whole genome shotgun (WGS) entry which is preliminary data.</text>
</comment>